<protein>
    <submittedName>
        <fullName evidence="2">Uncharacterized protein</fullName>
    </submittedName>
</protein>
<keyword evidence="1" id="KW-0812">Transmembrane</keyword>
<dbReference type="VEuPathDB" id="PiroplasmaDB:BBOV_III001730"/>
<accession>S6BNB3</accession>
<gene>
    <name evidence="2" type="primary">BBOV_III001730</name>
</gene>
<reference evidence="2" key="1">
    <citation type="journal article" date="2014" name="BMC Genomics">
        <title>The Babesia bovis gene and promoter model: an update from full-length EST analysis.</title>
        <authorList>
            <person name="Yamagishi J."/>
            <person name="Wakaguri H."/>
            <person name="Yokoyama N."/>
            <person name="Yamashita R."/>
            <person name="Suzuki Y."/>
            <person name="Xuan X."/>
            <person name="Igarashi I."/>
        </authorList>
    </citation>
    <scope>NUCLEOTIDE SEQUENCE</scope>
    <source>
        <strain evidence="2">Texas</strain>
    </source>
</reference>
<dbReference type="EMBL" id="AK441813">
    <property type="protein sequence ID" value="BAN65607.1"/>
    <property type="molecule type" value="mRNA"/>
</dbReference>
<dbReference type="AlphaFoldDB" id="S6BNB3"/>
<organism evidence="2">
    <name type="scientific">Babesia bovis</name>
    <dbReference type="NCBI Taxonomy" id="5865"/>
    <lineage>
        <taxon>Eukaryota</taxon>
        <taxon>Sar</taxon>
        <taxon>Alveolata</taxon>
        <taxon>Apicomplexa</taxon>
        <taxon>Aconoidasida</taxon>
        <taxon>Piroplasmida</taxon>
        <taxon>Babesiidae</taxon>
        <taxon>Babesia</taxon>
    </lineage>
</organism>
<evidence type="ECO:0000256" key="1">
    <source>
        <dbReference type="SAM" id="Phobius"/>
    </source>
</evidence>
<feature type="transmembrane region" description="Helical" evidence="1">
    <location>
        <begin position="82"/>
        <end position="104"/>
    </location>
</feature>
<evidence type="ECO:0000313" key="2">
    <source>
        <dbReference type="EMBL" id="BAN65607.1"/>
    </source>
</evidence>
<proteinExistence type="evidence at transcript level"/>
<keyword evidence="1" id="KW-0472">Membrane</keyword>
<name>S6BNB3_BABBO</name>
<keyword evidence="1" id="KW-1133">Transmembrane helix</keyword>
<sequence>MTMVSLWGFFGDVASNVASAAIGAASTIAPNATETIISGFSEPVMNSIIQDLSEDVITGILQSPTLVALYKENLPRIIGTVWYRYIVPMLLVMVFCVIVLYCLYSYRIVAFFVKLTYPFLRHTYKAMYRFVASAVKQPESPYYGLPGYTIEGIPSYLRGTGKMYPAGALGNPLK</sequence>